<keyword evidence="9 11" id="KW-0472">Membrane</keyword>
<feature type="transmembrane region" description="Helical" evidence="11">
    <location>
        <begin position="943"/>
        <end position="965"/>
    </location>
</feature>
<dbReference type="PROSITE" id="PS50893">
    <property type="entry name" value="ABC_TRANSPORTER_2"/>
    <property type="match status" value="1"/>
</dbReference>
<comment type="caution">
    <text evidence="14">The sequence shown here is derived from an EMBL/GenBank/DDBJ whole genome shotgun (WGS) entry which is preliminary data.</text>
</comment>
<feature type="domain" description="ABC transmembrane type-1" evidence="13">
    <location>
        <begin position="812"/>
        <end position="1112"/>
    </location>
</feature>
<sequence>MDDNPGTETEKNSLLPAVEGQGGDGQKREEGERMQMDGKDTQNGLAKEPKNGGLTARVTEGGEHLQPNPEQSANWISRILFTYMTPFLIKGVRRTLQENDMFKPLPRHESERAMHKLEREISKYGILLFIEEMIHLVQPLFIGRLIRYFQYNSSFSTTDAYIAAVGVALCAFLGPAVHHPYFYAMQKVGLEMKVAASSLIMNKGLQISSAALHKTTVGHMVNLLSTDVAKLDMVVQFFHYIFVVPLLLVIYIYLLWVEIGWSSFAGLAVLLVMLPLQAFYAKQMGKTRRDMAKRSDKRISAMSEILQGILVVKMYAWEEAFSRVIGKLRAFDMEMVRAHAINHAMVMGLFWASGKLIVLFAVICYYLIEENVTTDRVFVAAALYNLIRLPVNLFLPFAIQCLFEGKTTIQRVQEFLELEDYGQLAVTSEQTDDAYSADKASITAKYTKTPKGDEDKKLLGENGDFKMIEKMNKNDERKNEECILEMDDVTCTWDLDENKESSQCSVAIQDVSFSAKPGQIIIIVGPVGAGKSTLLHSILGEIRKVQGSIRVNGSIAYCSQEAWIFNGTIRDNILFGNAFNESNYRKAITTASLEMDIEKMPNADGTLVGERGASLSGGQRARLALARAIYADADIYLLDDPLSAVDAHVSRMLFEKYLFLYFIPSMHSFRCIRGVLSSKIVLLVTHQLQLISPNHQVVLMDQGRIIASGTMAQLRSNHSAMFNALLHEGDKSVTRSFSESASIESERHLSVSNSDIIEDDLDDVKAEEIKKETKEYVPDTQEEDRNDGSVDWRYYGIYTTSMFPNKWLVVPLAFFTVFVQFLFNFLDWWLTKWMNACERAQAQVNGTIWKDYKDKVSMLSVWQFQLSLNDYMYSFVIVTLVFALLAVLRCIVFRVTQTKASRVLHRNMVKAVLSTDIAFFDKNPVGRILNRFSKDVGVMDDPLACVFLEFIGGALNLLGIVLTIVFLNLIVFLPTLPLLIVLFLLRYIYLQSSRDTKRLEATTRSPMFSHISSVMSGLITIRASHRQQQMMDKFHRAQNVNTAAFNLSLLTSRWFAVQTDGVVACFVTIVALFSLFSPFEMTSGGVALMLTYVIKMTGFFSWIARQSAEMENGMVSIERIVKYTELEPEKEPLITAKLDPEWPQHGRIQINNLFLKYDKEFVLKDISVDIKPKEKIGIVGRTGAGKSSLLRTLFRLVSPTQGTILIDSIDTSTIRLRTLRKSISIIPQEPVLFVGSLRSNLDPFEEYSDEILWDALEQVELKNLIAGWPQALNTPINEGGTNLSVLKDGELMEMGPAHELISSNTSILASFVEETGKSTAQILKKMAYDAYQKQQANKTVN</sequence>
<dbReference type="EMBL" id="LIAE01010589">
    <property type="protein sequence ID" value="PAV58307.1"/>
    <property type="molecule type" value="Genomic_DNA"/>
</dbReference>
<feature type="transmembrane region" description="Helical" evidence="11">
    <location>
        <begin position="1061"/>
        <end position="1079"/>
    </location>
</feature>
<dbReference type="GO" id="GO:0140359">
    <property type="term" value="F:ABC-type transporter activity"/>
    <property type="evidence" value="ECO:0007669"/>
    <property type="project" value="InterPro"/>
</dbReference>
<dbReference type="SUPFAM" id="SSF52540">
    <property type="entry name" value="P-loop containing nucleoside triphosphate hydrolases"/>
    <property type="match status" value="2"/>
</dbReference>
<dbReference type="InterPro" id="IPR011527">
    <property type="entry name" value="ABC1_TM_dom"/>
</dbReference>
<evidence type="ECO:0000256" key="8">
    <source>
        <dbReference type="ARBA" id="ARBA00022989"/>
    </source>
</evidence>
<evidence type="ECO:0000256" key="7">
    <source>
        <dbReference type="ARBA" id="ARBA00022840"/>
    </source>
</evidence>
<evidence type="ECO:0000256" key="1">
    <source>
        <dbReference type="ARBA" id="ARBA00004141"/>
    </source>
</evidence>
<evidence type="ECO:0008006" key="16">
    <source>
        <dbReference type="Google" id="ProtNLM"/>
    </source>
</evidence>
<keyword evidence="7" id="KW-0067">ATP-binding</keyword>
<dbReference type="Proteomes" id="UP000218231">
    <property type="component" value="Unassembled WGS sequence"/>
</dbReference>
<evidence type="ECO:0000259" key="13">
    <source>
        <dbReference type="PROSITE" id="PS50929"/>
    </source>
</evidence>
<evidence type="ECO:0000256" key="4">
    <source>
        <dbReference type="ARBA" id="ARBA00022692"/>
    </source>
</evidence>
<protein>
    <recommendedName>
        <fullName evidence="16">Cystic fibrosis transmembrane conductance regulator</fullName>
    </recommendedName>
</protein>
<evidence type="ECO:0000313" key="15">
    <source>
        <dbReference type="Proteomes" id="UP000218231"/>
    </source>
</evidence>
<dbReference type="STRING" id="2018661.A0A2A2J9G8"/>
<comment type="subcellular location">
    <subcellularLocation>
        <location evidence="1">Membrane</location>
        <topology evidence="1">Multi-pass membrane protein</topology>
    </subcellularLocation>
</comment>
<dbReference type="FunFam" id="1.20.1560.10:FF:000026">
    <property type="entry name" value="Multidrug resistance-associated protein lethal(2)03659"/>
    <property type="match status" value="1"/>
</dbReference>
<reference evidence="14 15" key="1">
    <citation type="journal article" date="2017" name="Curr. Biol.">
        <title>Genome architecture and evolution of a unichromosomal asexual nematode.</title>
        <authorList>
            <person name="Fradin H."/>
            <person name="Zegar C."/>
            <person name="Gutwein M."/>
            <person name="Lucas J."/>
            <person name="Kovtun M."/>
            <person name="Corcoran D."/>
            <person name="Baugh L.R."/>
            <person name="Kiontke K."/>
            <person name="Gunsalus K."/>
            <person name="Fitch D.H."/>
            <person name="Piano F."/>
        </authorList>
    </citation>
    <scope>NUCLEOTIDE SEQUENCE [LARGE SCALE GENOMIC DNA]</scope>
    <source>
        <strain evidence="14">PF1309</strain>
    </source>
</reference>
<dbReference type="GO" id="GO:0016020">
    <property type="term" value="C:membrane"/>
    <property type="evidence" value="ECO:0007669"/>
    <property type="project" value="UniProtKB-SubCell"/>
</dbReference>
<evidence type="ECO:0000256" key="2">
    <source>
        <dbReference type="ARBA" id="ARBA00009726"/>
    </source>
</evidence>
<evidence type="ECO:0000259" key="12">
    <source>
        <dbReference type="PROSITE" id="PS50893"/>
    </source>
</evidence>
<dbReference type="SMART" id="SM00382">
    <property type="entry name" value="AAA"/>
    <property type="match status" value="2"/>
</dbReference>
<dbReference type="InterPro" id="IPR003439">
    <property type="entry name" value="ABC_transporter-like_ATP-bd"/>
</dbReference>
<feature type="transmembrane region" description="Helical" evidence="11">
    <location>
        <begin position="380"/>
        <end position="403"/>
    </location>
</feature>
<dbReference type="PANTHER" id="PTHR24223:SF456">
    <property type="entry name" value="MULTIDRUG RESISTANCE-ASSOCIATED PROTEIN LETHAL(2)03659"/>
    <property type="match status" value="1"/>
</dbReference>
<feature type="transmembrane region" description="Helical" evidence="11">
    <location>
        <begin position="1085"/>
        <end position="1104"/>
    </location>
</feature>
<proteinExistence type="inferred from homology"/>
<dbReference type="InterPro" id="IPR050173">
    <property type="entry name" value="ABC_transporter_C-like"/>
</dbReference>
<keyword evidence="3" id="KW-0813">Transport</keyword>
<feature type="domain" description="ABC transporter" evidence="12">
    <location>
        <begin position="484"/>
        <end position="727"/>
    </location>
</feature>
<dbReference type="InterPro" id="IPR030240">
    <property type="entry name" value="ABCC4_TMD1"/>
</dbReference>
<dbReference type="InterPro" id="IPR027417">
    <property type="entry name" value="P-loop_NTPase"/>
</dbReference>
<evidence type="ECO:0000256" key="5">
    <source>
        <dbReference type="ARBA" id="ARBA00022737"/>
    </source>
</evidence>
<dbReference type="Gene3D" id="3.40.50.300">
    <property type="entry name" value="P-loop containing nucleotide triphosphate hydrolases"/>
    <property type="match status" value="2"/>
</dbReference>
<organism evidence="14 15">
    <name type="scientific">Diploscapter pachys</name>
    <dbReference type="NCBI Taxonomy" id="2018661"/>
    <lineage>
        <taxon>Eukaryota</taxon>
        <taxon>Metazoa</taxon>
        <taxon>Ecdysozoa</taxon>
        <taxon>Nematoda</taxon>
        <taxon>Chromadorea</taxon>
        <taxon>Rhabditida</taxon>
        <taxon>Rhabditina</taxon>
        <taxon>Rhabditomorpha</taxon>
        <taxon>Rhabditoidea</taxon>
        <taxon>Rhabditidae</taxon>
        <taxon>Diploscapter</taxon>
    </lineage>
</organism>
<dbReference type="FunFam" id="1.20.1560.10:FF:000014">
    <property type="entry name" value="Multidrug resistance-associated protein member 4"/>
    <property type="match status" value="1"/>
</dbReference>
<feature type="transmembrane region" description="Helical" evidence="11">
    <location>
        <begin position="971"/>
        <end position="989"/>
    </location>
</feature>
<dbReference type="InterPro" id="IPR017871">
    <property type="entry name" value="ABC_transporter-like_CS"/>
</dbReference>
<dbReference type="Gene3D" id="1.20.1560.10">
    <property type="entry name" value="ABC transporter type 1, transmembrane domain"/>
    <property type="match status" value="2"/>
</dbReference>
<comment type="similarity">
    <text evidence="2">Belongs to the ABC transporter superfamily. ABCC family. Conjugate transporter (TC 3.A.1.208) subfamily.</text>
</comment>
<evidence type="ECO:0000256" key="3">
    <source>
        <dbReference type="ARBA" id="ARBA00022448"/>
    </source>
</evidence>
<evidence type="ECO:0000256" key="9">
    <source>
        <dbReference type="ARBA" id="ARBA00023136"/>
    </source>
</evidence>
<dbReference type="Pfam" id="PF00005">
    <property type="entry name" value="ABC_tran"/>
    <property type="match status" value="2"/>
</dbReference>
<feature type="domain" description="ABC transmembrane type-1" evidence="13">
    <location>
        <begin position="126"/>
        <end position="400"/>
    </location>
</feature>
<feature type="transmembrane region" description="Helical" evidence="11">
    <location>
        <begin position="262"/>
        <end position="281"/>
    </location>
</feature>
<feature type="region of interest" description="Disordered" evidence="10">
    <location>
        <begin position="1"/>
        <end position="54"/>
    </location>
</feature>
<keyword evidence="8 11" id="KW-1133">Transmembrane helix</keyword>
<dbReference type="SUPFAM" id="SSF90123">
    <property type="entry name" value="ABC transporter transmembrane region"/>
    <property type="match status" value="2"/>
</dbReference>
<evidence type="ECO:0000256" key="10">
    <source>
        <dbReference type="SAM" id="MobiDB-lite"/>
    </source>
</evidence>
<feature type="transmembrane region" description="Helical" evidence="11">
    <location>
        <begin position="124"/>
        <end position="141"/>
    </location>
</feature>
<keyword evidence="6" id="KW-0547">Nucleotide-binding</keyword>
<feature type="transmembrane region" description="Helical" evidence="11">
    <location>
        <begin position="807"/>
        <end position="826"/>
    </location>
</feature>
<feature type="transmembrane region" description="Helical" evidence="11">
    <location>
        <begin position="344"/>
        <end position="368"/>
    </location>
</feature>
<evidence type="ECO:0000313" key="14">
    <source>
        <dbReference type="EMBL" id="PAV58307.1"/>
    </source>
</evidence>
<keyword evidence="4 11" id="KW-0812">Transmembrane</keyword>
<dbReference type="PROSITE" id="PS00211">
    <property type="entry name" value="ABC_TRANSPORTER_1"/>
    <property type="match status" value="1"/>
</dbReference>
<gene>
    <name evidence="14" type="ORF">WR25_02213</name>
</gene>
<dbReference type="PROSITE" id="PS50929">
    <property type="entry name" value="ABC_TM1F"/>
    <property type="match status" value="2"/>
</dbReference>
<dbReference type="FunFam" id="3.40.50.300:FF:003838">
    <property type="entry name" value="ATP-dependent bile acid permease, putative"/>
    <property type="match status" value="1"/>
</dbReference>
<accession>A0A2A2J9G8</accession>
<feature type="compositionally biased region" description="Basic and acidic residues" evidence="10">
    <location>
        <begin position="25"/>
        <end position="40"/>
    </location>
</feature>
<dbReference type="PANTHER" id="PTHR24223">
    <property type="entry name" value="ATP-BINDING CASSETTE SUB-FAMILY C"/>
    <property type="match status" value="1"/>
</dbReference>
<feature type="transmembrane region" description="Helical" evidence="11">
    <location>
        <begin position="237"/>
        <end position="256"/>
    </location>
</feature>
<dbReference type="GO" id="GO:0016887">
    <property type="term" value="F:ATP hydrolysis activity"/>
    <property type="evidence" value="ECO:0007669"/>
    <property type="project" value="InterPro"/>
</dbReference>
<dbReference type="InterPro" id="IPR036640">
    <property type="entry name" value="ABC1_TM_sf"/>
</dbReference>
<feature type="transmembrane region" description="Helical" evidence="11">
    <location>
        <begin position="161"/>
        <end position="183"/>
    </location>
</feature>
<dbReference type="GO" id="GO:0005524">
    <property type="term" value="F:ATP binding"/>
    <property type="evidence" value="ECO:0007669"/>
    <property type="project" value="UniProtKB-KW"/>
</dbReference>
<keyword evidence="5" id="KW-0677">Repeat</keyword>
<keyword evidence="15" id="KW-1185">Reference proteome</keyword>
<name>A0A2A2J9G8_9BILA</name>
<evidence type="ECO:0000256" key="6">
    <source>
        <dbReference type="ARBA" id="ARBA00022741"/>
    </source>
</evidence>
<dbReference type="CDD" id="cd18593">
    <property type="entry name" value="ABC_6TM_MRP4_D1_like"/>
    <property type="match status" value="1"/>
</dbReference>
<dbReference type="Pfam" id="PF00664">
    <property type="entry name" value="ABC_membrane"/>
    <property type="match status" value="2"/>
</dbReference>
<dbReference type="FunFam" id="3.40.50.300:FF:000973">
    <property type="entry name" value="Multidrug resistance-associated protein 4"/>
    <property type="match status" value="1"/>
</dbReference>
<dbReference type="CDD" id="cd03250">
    <property type="entry name" value="ABCC_MRP_domain1"/>
    <property type="match status" value="1"/>
</dbReference>
<dbReference type="InterPro" id="IPR003593">
    <property type="entry name" value="AAA+_ATPase"/>
</dbReference>
<feature type="transmembrane region" description="Helical" evidence="11">
    <location>
        <begin position="871"/>
        <end position="892"/>
    </location>
</feature>
<dbReference type="OrthoDB" id="6500128at2759"/>
<evidence type="ECO:0000256" key="11">
    <source>
        <dbReference type="SAM" id="Phobius"/>
    </source>
</evidence>